<dbReference type="InterPro" id="IPR036513">
    <property type="entry name" value="STAS_dom_sf"/>
</dbReference>
<evidence type="ECO:0000313" key="2">
    <source>
        <dbReference type="EMBL" id="GAA1384057.1"/>
    </source>
</evidence>
<dbReference type="InterPro" id="IPR002645">
    <property type="entry name" value="STAS_dom"/>
</dbReference>
<dbReference type="PROSITE" id="PS50801">
    <property type="entry name" value="STAS"/>
    <property type="match status" value="1"/>
</dbReference>
<dbReference type="RefSeq" id="WP_344019640.1">
    <property type="nucleotide sequence ID" value="NZ_BAAAJK010000005.1"/>
</dbReference>
<dbReference type="SUPFAM" id="SSF52091">
    <property type="entry name" value="SpoIIaa-like"/>
    <property type="match status" value="1"/>
</dbReference>
<protein>
    <recommendedName>
        <fullName evidence="1">STAS domain-containing protein</fullName>
    </recommendedName>
</protein>
<keyword evidence="3" id="KW-1185">Reference proteome</keyword>
<comment type="caution">
    <text evidence="2">The sequence shown here is derived from an EMBL/GenBank/DDBJ whole genome shotgun (WGS) entry which is preliminary data.</text>
</comment>
<accession>A0ABP4IE80</accession>
<feature type="domain" description="STAS" evidence="1">
    <location>
        <begin position="25"/>
        <end position="104"/>
    </location>
</feature>
<proteinExistence type="predicted"/>
<reference evidence="3" key="1">
    <citation type="journal article" date="2019" name="Int. J. Syst. Evol. Microbiol.">
        <title>The Global Catalogue of Microorganisms (GCM) 10K type strain sequencing project: providing services to taxonomists for standard genome sequencing and annotation.</title>
        <authorList>
            <consortium name="The Broad Institute Genomics Platform"/>
            <consortium name="The Broad Institute Genome Sequencing Center for Infectious Disease"/>
            <person name="Wu L."/>
            <person name="Ma J."/>
        </authorList>
    </citation>
    <scope>NUCLEOTIDE SEQUENCE [LARGE SCALE GENOMIC DNA]</scope>
    <source>
        <strain evidence="3">JCM 11896</strain>
    </source>
</reference>
<evidence type="ECO:0000259" key="1">
    <source>
        <dbReference type="PROSITE" id="PS50801"/>
    </source>
</evidence>
<dbReference type="EMBL" id="BAAAJK010000005">
    <property type="protein sequence ID" value="GAA1384057.1"/>
    <property type="molecule type" value="Genomic_DNA"/>
</dbReference>
<name>A0ABP4IE80_9PSEU</name>
<sequence>MTGGTALAEELAIDPLRATAECRADGSVVVRCRGGLDAATAPPFAEFLIRWLDRCCCVELDLSGVDHLAAAGVAAVLTGCRHADREGRHLRLGPGRPPVVVRVLAAARVVVGDRPGAPCPRHREPAA</sequence>
<evidence type="ECO:0000313" key="3">
    <source>
        <dbReference type="Proteomes" id="UP001501414"/>
    </source>
</evidence>
<gene>
    <name evidence="2" type="ORF">GCM10009613_14300</name>
</gene>
<dbReference type="Pfam" id="PF01740">
    <property type="entry name" value="STAS"/>
    <property type="match status" value="1"/>
</dbReference>
<dbReference type="Gene3D" id="3.30.750.24">
    <property type="entry name" value="STAS domain"/>
    <property type="match status" value="1"/>
</dbReference>
<dbReference type="Proteomes" id="UP001501414">
    <property type="component" value="Unassembled WGS sequence"/>
</dbReference>
<organism evidence="2 3">
    <name type="scientific">Pseudonocardia kongjuensis</name>
    <dbReference type="NCBI Taxonomy" id="102227"/>
    <lineage>
        <taxon>Bacteria</taxon>
        <taxon>Bacillati</taxon>
        <taxon>Actinomycetota</taxon>
        <taxon>Actinomycetes</taxon>
        <taxon>Pseudonocardiales</taxon>
        <taxon>Pseudonocardiaceae</taxon>
        <taxon>Pseudonocardia</taxon>
    </lineage>
</organism>